<protein>
    <submittedName>
        <fullName evidence="3">DDE-type integrase/transposase/recombinase</fullName>
    </submittedName>
</protein>
<dbReference type="Gene3D" id="3.30.420.10">
    <property type="entry name" value="Ribonuclease H-like superfamily/Ribonuclease H"/>
    <property type="match status" value="1"/>
</dbReference>
<evidence type="ECO:0000313" key="3">
    <source>
        <dbReference type="EMBL" id="MBI1627030.1"/>
    </source>
</evidence>
<dbReference type="EMBL" id="JABBCQ020000035">
    <property type="protein sequence ID" value="MBI1627030.1"/>
    <property type="molecule type" value="Genomic_DNA"/>
</dbReference>
<dbReference type="InterPro" id="IPR001584">
    <property type="entry name" value="Integrase_cat-core"/>
</dbReference>
<dbReference type="InterPro" id="IPR012337">
    <property type="entry name" value="RNaseH-like_sf"/>
</dbReference>
<feature type="domain" description="Integrase catalytic" evidence="2">
    <location>
        <begin position="325"/>
        <end position="467"/>
    </location>
</feature>
<name>A0A843BCN7_9BURK</name>
<comment type="caution">
    <text evidence="3">The sequence shown here is derived from an EMBL/GenBank/DDBJ whole genome shotgun (WGS) entry which is preliminary data.</text>
</comment>
<dbReference type="Proteomes" id="UP000530032">
    <property type="component" value="Unassembled WGS sequence"/>
</dbReference>
<evidence type="ECO:0000259" key="2">
    <source>
        <dbReference type="PROSITE" id="PS50994"/>
    </source>
</evidence>
<dbReference type="InterPro" id="IPR036397">
    <property type="entry name" value="RNaseH_sf"/>
</dbReference>
<dbReference type="GO" id="GO:0003676">
    <property type="term" value="F:nucleic acid binding"/>
    <property type="evidence" value="ECO:0007669"/>
    <property type="project" value="InterPro"/>
</dbReference>
<dbReference type="PROSITE" id="PS50994">
    <property type="entry name" value="INTEGRASE"/>
    <property type="match status" value="1"/>
</dbReference>
<dbReference type="RefSeq" id="WP_198462373.1">
    <property type="nucleotide sequence ID" value="NZ_JABBCQ020000035.1"/>
</dbReference>
<proteinExistence type="predicted"/>
<feature type="region of interest" description="Disordered" evidence="1">
    <location>
        <begin position="49"/>
        <end position="70"/>
    </location>
</feature>
<dbReference type="SUPFAM" id="SSF53098">
    <property type="entry name" value="Ribonuclease H-like"/>
    <property type="match status" value="1"/>
</dbReference>
<dbReference type="AlphaFoldDB" id="A0A843BCN7"/>
<accession>A0A843BCN7</accession>
<keyword evidence="4" id="KW-1185">Reference proteome</keyword>
<evidence type="ECO:0000256" key="1">
    <source>
        <dbReference type="SAM" id="MobiDB-lite"/>
    </source>
</evidence>
<dbReference type="GO" id="GO:0015074">
    <property type="term" value="P:DNA integration"/>
    <property type="evidence" value="ECO:0007669"/>
    <property type="project" value="InterPro"/>
</dbReference>
<evidence type="ECO:0000313" key="4">
    <source>
        <dbReference type="Proteomes" id="UP000530032"/>
    </source>
</evidence>
<sequence length="754" mass="85224">MPLSHNQPFRVLNDAYGLVKGFYRMVLAERASDTVICILFRPEDPTHRRPGGRPIGIATKRPKQTPKKPLVGSLSKISYQLFQELLDNREIVPHSLELHSSYYTDLKQKKDQALFNKRCLTMQSFLDFEQLRESLLVQGNIGELVRKTMEKHQVSNSHVRQLWSILCTYGFTERSLRIRSDLCGAPGKKRLLSPNASRQKSGRKTSQQRLNKALYGVYGQSMQPGMNDDWESIIVAADKRIPVPKPSMPERYKQIISSDFATASTFDADGKIITVDLKKGDYPNYQQVKRVLTTRTTYIQKVLEKTSKGHFKRSLRGMSSKSWEGVSGPGLLYAIDSTIGDIYLRSSLNPAWIVGRPIVYIVVDVWSTAIVGFYVCLTGPSWSTAQVSLFNTAAPAQLLGHLWDYEMQPSLFPAPTLPYALQCDRGEYLSKRAKATGMQLSMNLSYAPPFRPDLKGVVEVMHRILKNTQYNFLPGAMDARRAEYDLRRSNPAEATMTVRHYMQYLYECFFRYNLTANRSHRLDAQMVSDNVYPSPAGLWRWGHAMGIGYRKVQAHAELTSTLLPVSDKGRVSRSGISFCGNDYRSEITDAEQWSTIARTSGHGWQIPVQYYPGSVSKIWTPNVTGNGLIDLDISDLARTSAAVTHDEMVDAFAYQRLRAADIEHENLVTSVLALKRMQAIKAESIEQTRIALDRAHGRQPSITEARAMEVALQNTQSVAEICGTRKIRSEADTYHLEMMEALFGEMNEGHPHEK</sequence>
<reference evidence="3" key="1">
    <citation type="submission" date="2020-12" db="EMBL/GenBank/DDBJ databases">
        <title>Comamonas sp. nov., isolated from stream water.</title>
        <authorList>
            <person name="Park K.-H."/>
        </authorList>
    </citation>
    <scope>NUCLEOTIDE SEQUENCE</scope>
    <source>
        <strain evidence="3">EJ-4</strain>
    </source>
</reference>
<organism evidence="3 4">
    <name type="scientific">Comamonas suwonensis</name>
    <dbReference type="NCBI Taxonomy" id="2606214"/>
    <lineage>
        <taxon>Bacteria</taxon>
        <taxon>Pseudomonadati</taxon>
        <taxon>Pseudomonadota</taxon>
        <taxon>Betaproteobacteria</taxon>
        <taxon>Burkholderiales</taxon>
        <taxon>Comamonadaceae</taxon>
        <taxon>Comamonas</taxon>
    </lineage>
</organism>
<gene>
    <name evidence="3" type="ORF">HF327_021410</name>
</gene>